<comment type="caution">
    <text evidence="1">The sequence shown here is derived from an EMBL/GenBank/DDBJ whole genome shotgun (WGS) entry which is preliminary data.</text>
</comment>
<sequence length="78" mass="8304">MTASRFTEWPFTVSAGVLRCEGGAVTFEPPGGPRYAVNGTAKDTGYPEIKPIWADDETLGNGLKVDISEVLDKGLSLC</sequence>
<name>A0ABP9LM30_9ACTN</name>
<organism evidence="1 2">
    <name type="scientific">Streptomyces similanensis</name>
    <dbReference type="NCBI Taxonomy" id="1274988"/>
    <lineage>
        <taxon>Bacteria</taxon>
        <taxon>Bacillati</taxon>
        <taxon>Actinomycetota</taxon>
        <taxon>Actinomycetes</taxon>
        <taxon>Kitasatosporales</taxon>
        <taxon>Streptomycetaceae</taxon>
        <taxon>Streptomyces</taxon>
    </lineage>
</organism>
<reference evidence="2" key="1">
    <citation type="journal article" date="2019" name="Int. J. Syst. Evol. Microbiol.">
        <title>The Global Catalogue of Microorganisms (GCM) 10K type strain sequencing project: providing services to taxonomists for standard genome sequencing and annotation.</title>
        <authorList>
            <consortium name="The Broad Institute Genomics Platform"/>
            <consortium name="The Broad Institute Genome Sequencing Center for Infectious Disease"/>
            <person name="Wu L."/>
            <person name="Ma J."/>
        </authorList>
    </citation>
    <scope>NUCLEOTIDE SEQUENCE [LARGE SCALE GENOMIC DNA]</scope>
    <source>
        <strain evidence="2">JCM 18410</strain>
    </source>
</reference>
<dbReference type="Proteomes" id="UP001500124">
    <property type="component" value="Unassembled WGS sequence"/>
</dbReference>
<accession>A0ABP9LM30</accession>
<dbReference type="EMBL" id="BAABKC010000128">
    <property type="protein sequence ID" value="GAA5078694.1"/>
    <property type="molecule type" value="Genomic_DNA"/>
</dbReference>
<proteinExistence type="predicted"/>
<evidence type="ECO:0000313" key="2">
    <source>
        <dbReference type="Proteomes" id="UP001500124"/>
    </source>
</evidence>
<protein>
    <submittedName>
        <fullName evidence="1">Uncharacterized protein</fullName>
    </submittedName>
</protein>
<keyword evidence="2" id="KW-1185">Reference proteome</keyword>
<gene>
    <name evidence="1" type="ORF">GCM10023336_70630</name>
</gene>
<evidence type="ECO:0000313" key="1">
    <source>
        <dbReference type="EMBL" id="GAA5078694.1"/>
    </source>
</evidence>